<dbReference type="GO" id="GO:0016787">
    <property type="term" value="F:hydrolase activity"/>
    <property type="evidence" value="ECO:0007669"/>
    <property type="project" value="UniProtKB-KW"/>
</dbReference>
<dbReference type="GO" id="GO:0005829">
    <property type="term" value="C:cytosol"/>
    <property type="evidence" value="ECO:0007669"/>
    <property type="project" value="TreeGrafter"/>
</dbReference>
<dbReference type="GO" id="GO:0003677">
    <property type="term" value="F:DNA binding"/>
    <property type="evidence" value="ECO:0007669"/>
    <property type="project" value="InterPro"/>
</dbReference>
<evidence type="ECO:0000256" key="1">
    <source>
        <dbReference type="ARBA" id="ARBA00022741"/>
    </source>
</evidence>
<dbReference type="InterPro" id="IPR014016">
    <property type="entry name" value="UvrD-like_ATP-bd"/>
</dbReference>
<proteinExistence type="predicted"/>
<dbReference type="OrthoDB" id="7211215at2"/>
<evidence type="ECO:0000313" key="7">
    <source>
        <dbReference type="EMBL" id="AKE62172.1"/>
    </source>
</evidence>
<evidence type="ECO:0000259" key="6">
    <source>
        <dbReference type="Pfam" id="PF00580"/>
    </source>
</evidence>
<dbReference type="Proteomes" id="UP000034085">
    <property type="component" value="Plasmid"/>
</dbReference>
<keyword evidence="3" id="KW-0347">Helicase</keyword>
<evidence type="ECO:0000256" key="2">
    <source>
        <dbReference type="ARBA" id="ARBA00022801"/>
    </source>
</evidence>
<keyword evidence="4" id="KW-0067">ATP-binding</keyword>
<gene>
    <name evidence="7" type="ORF">F384_26815</name>
</gene>
<protein>
    <recommendedName>
        <fullName evidence="5">DNA 3'-5' helicase II</fullName>
    </recommendedName>
</protein>
<evidence type="ECO:0000256" key="3">
    <source>
        <dbReference type="ARBA" id="ARBA00022806"/>
    </source>
</evidence>
<dbReference type="Pfam" id="PF00580">
    <property type="entry name" value="UvrD-helicase"/>
    <property type="match status" value="1"/>
</dbReference>
<dbReference type="PANTHER" id="PTHR11070:SF2">
    <property type="entry name" value="ATP-DEPENDENT DNA HELICASE SRS2"/>
    <property type="match status" value="1"/>
</dbReference>
<evidence type="ECO:0000256" key="4">
    <source>
        <dbReference type="ARBA" id="ARBA00022840"/>
    </source>
</evidence>
<dbReference type="KEGG" id="cama:F384_26815"/>
<dbReference type="InterPro" id="IPR000212">
    <property type="entry name" value="DNA_helicase_UvrD/REP"/>
</dbReference>
<keyword evidence="2" id="KW-0378">Hydrolase</keyword>
<feature type="domain" description="UvrD-like helicase ATP-binding" evidence="6">
    <location>
        <begin position="111"/>
        <end position="168"/>
    </location>
</feature>
<dbReference type="GO" id="GO:0005524">
    <property type="term" value="F:ATP binding"/>
    <property type="evidence" value="ECO:0007669"/>
    <property type="project" value="UniProtKB-KW"/>
</dbReference>
<dbReference type="PANTHER" id="PTHR11070">
    <property type="entry name" value="UVRD / RECB / PCRA DNA HELICASE FAMILY MEMBER"/>
    <property type="match status" value="1"/>
</dbReference>
<keyword evidence="7" id="KW-0614">Plasmid</keyword>
<geneLocation type="plasmid" evidence="7">
    <name>unnamed</name>
</geneLocation>
<keyword evidence="1" id="KW-0547">Nucleotide-binding</keyword>
<evidence type="ECO:0000313" key="8">
    <source>
        <dbReference type="Proteomes" id="UP000034085"/>
    </source>
</evidence>
<evidence type="ECO:0000256" key="5">
    <source>
        <dbReference type="ARBA" id="ARBA00034923"/>
    </source>
</evidence>
<dbReference type="PATRIC" id="fig|1261127.3.peg.5564"/>
<sequence length="471" mass="52387">MSVDAVLNATKGLIVAPAGCGKTHLITDALSVAQSKPYLVLTHTTAGVTALKKRLSRFAIPPRNYIVTTIDGWALKIAGCFPGLCPLDVGPENPTLFYPSLRRAVLNLIVNGNISEIITATYSRLLVDEYQDCNSEQHELTCALSRLLPTVVFGDPMQCIFSFSGPMPDWTRTVETFFPTLATLQTPWRWNNAQTPDLGQWILEQRHRLLRRERIDLKSCPEYVRFHPLSRNHNDNIQRQQREYYSLLRHFPNDSILVMGDSRRASSRHQFAQRINGIDVVEPVDLTDVMRMATSLDEANTANVMPNILQAAAELMTNVGVSATLRRIGSIQAGRNITPPSSLEIALVELALAPTRQNMRTTLLLLEDKYETRVFRAGALQVLKDAINLSISSPEKSIHESASVIREQRRYQGEGRVSHRSIGSTLLLKGLECDHALILDAGNMGASDLYVALSRGAKSVTVFSVRDEFTP</sequence>
<dbReference type="RefSeq" id="WP_046499071.1">
    <property type="nucleotide sequence ID" value="NZ_CP011133.1"/>
</dbReference>
<dbReference type="AlphaFoldDB" id="A0A0F6U017"/>
<dbReference type="InterPro" id="IPR027417">
    <property type="entry name" value="P-loop_NTPase"/>
</dbReference>
<dbReference type="SUPFAM" id="SSF52540">
    <property type="entry name" value="P-loop containing nucleoside triphosphate hydrolases"/>
    <property type="match status" value="1"/>
</dbReference>
<dbReference type="Gene3D" id="3.40.50.300">
    <property type="entry name" value="P-loop containing nucleotide triphosphate hydrolases"/>
    <property type="match status" value="1"/>
</dbReference>
<accession>A0A0F6U017</accession>
<dbReference type="GO" id="GO:0043138">
    <property type="term" value="F:3'-5' DNA helicase activity"/>
    <property type="evidence" value="ECO:0007669"/>
    <property type="project" value="TreeGrafter"/>
</dbReference>
<dbReference type="GO" id="GO:0000725">
    <property type="term" value="P:recombinational repair"/>
    <property type="evidence" value="ECO:0007669"/>
    <property type="project" value="TreeGrafter"/>
</dbReference>
<name>A0A0F6U017_CITAM</name>
<dbReference type="EMBL" id="CP011133">
    <property type="protein sequence ID" value="AKE62172.1"/>
    <property type="molecule type" value="Genomic_DNA"/>
</dbReference>
<organism evidence="7 8">
    <name type="scientific">Citrobacter amalonaticus Y19</name>
    <dbReference type="NCBI Taxonomy" id="1261127"/>
    <lineage>
        <taxon>Bacteria</taxon>
        <taxon>Pseudomonadati</taxon>
        <taxon>Pseudomonadota</taxon>
        <taxon>Gammaproteobacteria</taxon>
        <taxon>Enterobacterales</taxon>
        <taxon>Enterobacteriaceae</taxon>
        <taxon>Citrobacter</taxon>
    </lineage>
</organism>
<dbReference type="HOGENOM" id="CLU_047241_1_0_6"/>
<reference evidence="7 8" key="1">
    <citation type="submission" date="2015-03" db="EMBL/GenBank/DDBJ databases">
        <title>Complete genome sequence of Citrobacter amalonaticus Y19.</title>
        <authorList>
            <person name="Park S."/>
        </authorList>
    </citation>
    <scope>NUCLEOTIDE SEQUENCE [LARGE SCALE GENOMIC DNA]</scope>
    <source>
        <strain evidence="7 8">Y19</strain>
        <plasmid evidence="8">Plasmid</plasmid>
    </source>
</reference>